<feature type="transmembrane region" description="Helical" evidence="1">
    <location>
        <begin position="84"/>
        <end position="103"/>
    </location>
</feature>
<gene>
    <name evidence="2" type="ORF">OCV69_02495</name>
</gene>
<evidence type="ECO:0000313" key="3">
    <source>
        <dbReference type="Proteomes" id="UP001652395"/>
    </source>
</evidence>
<reference evidence="2 3" key="1">
    <citation type="journal article" date="2021" name="ISME Commun">
        <title>Automated analysis of genomic sequences facilitates high-throughput and comprehensive description of bacteria.</title>
        <authorList>
            <person name="Hitch T.C.A."/>
        </authorList>
    </citation>
    <scope>NUCLEOTIDE SEQUENCE [LARGE SCALE GENOMIC DNA]</scope>
    <source>
        <strain evidence="3">f_CCE</strain>
    </source>
</reference>
<sequence length="137" mass="15495">MKKIIPILLPGLFSAAEILAALYLKRQIPAGSAGLSMAADLLLYAWIAYNGCSWTIGYKKIFIHGIWFFQEADVLLTRTAKKPFFCLCIPQAAVSTILFFWFLFSLYPFLAVLPAGKMLLMLSAYRRLFRKITAKPH</sequence>
<name>A0ABT2UXE9_9FIRM</name>
<organism evidence="2 3">
    <name type="scientific">Alitiscatomonas aceti</name>
    <dbReference type="NCBI Taxonomy" id="2981724"/>
    <lineage>
        <taxon>Bacteria</taxon>
        <taxon>Bacillati</taxon>
        <taxon>Bacillota</taxon>
        <taxon>Clostridia</taxon>
        <taxon>Lachnospirales</taxon>
        <taxon>Lachnospiraceae</taxon>
        <taxon>Alitiscatomonas</taxon>
    </lineage>
</organism>
<evidence type="ECO:0000313" key="2">
    <source>
        <dbReference type="EMBL" id="MCU6798816.1"/>
    </source>
</evidence>
<evidence type="ECO:0000256" key="1">
    <source>
        <dbReference type="SAM" id="Phobius"/>
    </source>
</evidence>
<keyword evidence="1" id="KW-0812">Transmembrane</keyword>
<accession>A0ABT2UXE9</accession>
<feature type="transmembrane region" description="Helical" evidence="1">
    <location>
        <begin position="109"/>
        <end position="129"/>
    </location>
</feature>
<protein>
    <submittedName>
        <fullName evidence="2">Uncharacterized protein</fullName>
    </submittedName>
</protein>
<keyword evidence="1" id="KW-1133">Transmembrane helix</keyword>
<dbReference type="RefSeq" id="WP_158357359.1">
    <property type="nucleotide sequence ID" value="NZ_JAOQJF010000003.1"/>
</dbReference>
<comment type="caution">
    <text evidence="2">The sequence shown here is derived from an EMBL/GenBank/DDBJ whole genome shotgun (WGS) entry which is preliminary data.</text>
</comment>
<keyword evidence="3" id="KW-1185">Reference proteome</keyword>
<dbReference type="EMBL" id="JAOQJF010000003">
    <property type="protein sequence ID" value="MCU6798816.1"/>
    <property type="molecule type" value="Genomic_DNA"/>
</dbReference>
<keyword evidence="1" id="KW-0472">Membrane</keyword>
<proteinExistence type="predicted"/>
<dbReference type="Proteomes" id="UP001652395">
    <property type="component" value="Unassembled WGS sequence"/>
</dbReference>
<feature type="transmembrane region" description="Helical" evidence="1">
    <location>
        <begin position="30"/>
        <end position="49"/>
    </location>
</feature>